<dbReference type="InterPro" id="IPR029044">
    <property type="entry name" value="Nucleotide-diphossugar_trans"/>
</dbReference>
<name>A0A0F9DL87_9ZZZZ</name>
<proteinExistence type="predicted"/>
<dbReference type="SUPFAM" id="SSF53448">
    <property type="entry name" value="Nucleotide-diphospho-sugar transferases"/>
    <property type="match status" value="1"/>
</dbReference>
<dbReference type="AlphaFoldDB" id="A0A0F9DL87"/>
<dbReference type="Gene3D" id="3.90.550.10">
    <property type="entry name" value="Spore Coat Polysaccharide Biosynthesis Protein SpsA, Chain A"/>
    <property type="match status" value="1"/>
</dbReference>
<feature type="domain" description="Glycosyltransferase 2-like" evidence="1">
    <location>
        <begin position="17"/>
        <end position="82"/>
    </location>
</feature>
<dbReference type="PANTHER" id="PTHR43630:SF2">
    <property type="entry name" value="GLYCOSYLTRANSFERASE"/>
    <property type="match status" value="1"/>
</dbReference>
<gene>
    <name evidence="2" type="ORF">LCGC14_2263320</name>
</gene>
<organism evidence="2">
    <name type="scientific">marine sediment metagenome</name>
    <dbReference type="NCBI Taxonomy" id="412755"/>
    <lineage>
        <taxon>unclassified sequences</taxon>
        <taxon>metagenomes</taxon>
        <taxon>ecological metagenomes</taxon>
    </lineage>
</organism>
<comment type="caution">
    <text evidence="2">The sequence shown here is derived from an EMBL/GenBank/DDBJ whole genome shotgun (WGS) entry which is preliminary data.</text>
</comment>
<protein>
    <recommendedName>
        <fullName evidence="1">Glycosyltransferase 2-like domain-containing protein</fullName>
    </recommendedName>
</protein>
<evidence type="ECO:0000259" key="1">
    <source>
        <dbReference type="Pfam" id="PF00535"/>
    </source>
</evidence>
<evidence type="ECO:0000313" key="2">
    <source>
        <dbReference type="EMBL" id="KKL54646.1"/>
    </source>
</evidence>
<accession>A0A0F9DL87</accession>
<dbReference type="PANTHER" id="PTHR43630">
    <property type="entry name" value="POLY-BETA-1,6-N-ACETYL-D-GLUCOSAMINE SYNTHASE"/>
    <property type="match status" value="1"/>
</dbReference>
<dbReference type="EMBL" id="LAZR01031125">
    <property type="protein sequence ID" value="KKL54646.1"/>
    <property type="molecule type" value="Genomic_DNA"/>
</dbReference>
<feature type="non-terminal residue" evidence="2">
    <location>
        <position position="85"/>
    </location>
</feature>
<dbReference type="Pfam" id="PF00535">
    <property type="entry name" value="Glycos_transf_2"/>
    <property type="match status" value="1"/>
</dbReference>
<reference evidence="2" key="1">
    <citation type="journal article" date="2015" name="Nature">
        <title>Complex archaea that bridge the gap between prokaryotes and eukaryotes.</title>
        <authorList>
            <person name="Spang A."/>
            <person name="Saw J.H."/>
            <person name="Jorgensen S.L."/>
            <person name="Zaremba-Niedzwiedzka K."/>
            <person name="Martijn J."/>
            <person name="Lind A.E."/>
            <person name="van Eijk R."/>
            <person name="Schleper C."/>
            <person name="Guy L."/>
            <person name="Ettema T.J."/>
        </authorList>
    </citation>
    <scope>NUCLEOTIDE SEQUENCE</scope>
</reference>
<dbReference type="InterPro" id="IPR001173">
    <property type="entry name" value="Glyco_trans_2-like"/>
</dbReference>
<sequence length="85" mass="9357">MKVSLCMIVRDEIAHLDCLDSVEELVDEIVIVDTGSSDGTLDVVRARSDVWDQIEWSGFADARNHAQSLATGDIILILDADEKIV</sequence>